<protein>
    <submittedName>
        <fullName evidence="10">Urea transport protein Utp</fullName>
    </submittedName>
</protein>
<dbReference type="RefSeq" id="XP_020437981.1">
    <property type="nucleotide sequence ID" value="XM_020572123.1"/>
</dbReference>
<keyword evidence="6 9" id="KW-0472">Membrane</keyword>
<feature type="transmembrane region" description="Helical" evidence="9">
    <location>
        <begin position="40"/>
        <end position="60"/>
    </location>
</feature>
<dbReference type="InterPro" id="IPR004937">
    <property type="entry name" value="Urea_transporter"/>
</dbReference>
<keyword evidence="11" id="KW-1185">Reference proteome</keyword>
<evidence type="ECO:0000256" key="8">
    <source>
        <dbReference type="SAM" id="MobiDB-lite"/>
    </source>
</evidence>
<feature type="transmembrane region" description="Helical" evidence="9">
    <location>
        <begin position="67"/>
        <end position="85"/>
    </location>
</feature>
<accession>D3AY48</accession>
<keyword evidence="5 9" id="KW-1133">Transmembrane helix</keyword>
<dbReference type="Proteomes" id="UP000001396">
    <property type="component" value="Unassembled WGS sequence"/>
</dbReference>
<dbReference type="InterPro" id="IPR029020">
    <property type="entry name" value="Ammonium/urea_transptr"/>
</dbReference>
<dbReference type="GO" id="GO:0015204">
    <property type="term" value="F:urea transmembrane transporter activity"/>
    <property type="evidence" value="ECO:0007669"/>
    <property type="project" value="InterPro"/>
</dbReference>
<evidence type="ECO:0000256" key="7">
    <source>
        <dbReference type="ARBA" id="ARBA00033993"/>
    </source>
</evidence>
<comment type="subcellular location">
    <subcellularLocation>
        <location evidence="1">Cell membrane</location>
        <topology evidence="1">Multi-pass membrane protein</topology>
    </subcellularLocation>
</comment>
<evidence type="ECO:0000256" key="1">
    <source>
        <dbReference type="ARBA" id="ARBA00004651"/>
    </source>
</evidence>
<dbReference type="InParanoid" id="D3AY48"/>
<organism evidence="10 11">
    <name type="scientific">Heterostelium pallidum (strain ATCC 26659 / Pp 5 / PN500)</name>
    <name type="common">Cellular slime mold</name>
    <name type="synonym">Polysphondylium pallidum</name>
    <dbReference type="NCBI Taxonomy" id="670386"/>
    <lineage>
        <taxon>Eukaryota</taxon>
        <taxon>Amoebozoa</taxon>
        <taxon>Evosea</taxon>
        <taxon>Eumycetozoa</taxon>
        <taxon>Dictyostelia</taxon>
        <taxon>Acytosteliales</taxon>
        <taxon>Acytosteliaceae</taxon>
        <taxon>Heterostelium</taxon>
    </lineage>
</organism>
<proteinExistence type="inferred from homology"/>
<dbReference type="Gene3D" id="1.10.3430.10">
    <property type="entry name" value="Ammonium transporter AmtB like domains"/>
    <property type="match status" value="1"/>
</dbReference>
<evidence type="ECO:0000256" key="5">
    <source>
        <dbReference type="ARBA" id="ARBA00022989"/>
    </source>
</evidence>
<dbReference type="GeneID" id="31356637"/>
<evidence type="ECO:0000256" key="2">
    <source>
        <dbReference type="ARBA" id="ARBA00005914"/>
    </source>
</evidence>
<sequence length="251" mass="28061">MPLESNAITGIFFLVAMFYGNPEMTYIMIVAVVISNAELAVINAGLFSFNAVLSGIASAGNDVADGLYMLVTVGVATIFYIFLASKNFTTLTFPFVTSMWALAIWKRLILGQLVPKIPKKIEQYLDNNNQKKMMMHHKFNNHANNGDPLNNKLNSSNNNNNNCGNNDLCGVGGDHKSINNEIEIYVELQPIETNTPPPLAVHHHHHHNQQQDKVNNNQTITAKQQQEKEKESKVIYNTLKIFFKNANIVGF</sequence>
<keyword evidence="3" id="KW-1003">Cell membrane</keyword>
<evidence type="ECO:0000313" key="11">
    <source>
        <dbReference type="Proteomes" id="UP000001396"/>
    </source>
</evidence>
<dbReference type="Pfam" id="PF03253">
    <property type="entry name" value="UT"/>
    <property type="match status" value="1"/>
</dbReference>
<evidence type="ECO:0000256" key="6">
    <source>
        <dbReference type="ARBA" id="ARBA00023136"/>
    </source>
</evidence>
<feature type="transmembrane region" description="Helical" evidence="9">
    <location>
        <begin position="12"/>
        <end position="34"/>
    </location>
</feature>
<reference evidence="10 11" key="1">
    <citation type="journal article" date="2011" name="Genome Res.">
        <title>Phylogeny-wide analysis of social amoeba genomes highlights ancient origins for complex intercellular communication.</title>
        <authorList>
            <person name="Heidel A.J."/>
            <person name="Lawal H.M."/>
            <person name="Felder M."/>
            <person name="Schilde C."/>
            <person name="Helps N.R."/>
            <person name="Tunggal B."/>
            <person name="Rivero F."/>
            <person name="John U."/>
            <person name="Schleicher M."/>
            <person name="Eichinger L."/>
            <person name="Platzer M."/>
            <person name="Noegel A.A."/>
            <person name="Schaap P."/>
            <person name="Gloeckner G."/>
        </authorList>
    </citation>
    <scope>NUCLEOTIDE SEQUENCE [LARGE SCALE GENOMIC DNA]</scope>
    <source>
        <strain evidence="11">ATCC 26659 / Pp 5 / PN500</strain>
    </source>
</reference>
<evidence type="ECO:0000313" key="10">
    <source>
        <dbReference type="EMBL" id="EFA85875.1"/>
    </source>
</evidence>
<evidence type="ECO:0000256" key="4">
    <source>
        <dbReference type="ARBA" id="ARBA00022692"/>
    </source>
</evidence>
<dbReference type="AlphaFoldDB" id="D3AY48"/>
<feature type="region of interest" description="Disordered" evidence="8">
    <location>
        <begin position="195"/>
        <end position="215"/>
    </location>
</feature>
<gene>
    <name evidence="10" type="ORF">PPL_01107</name>
</gene>
<comment type="catalytic activity">
    <reaction evidence="7">
        <text>urea(in) = urea(out)</text>
        <dbReference type="Rhea" id="RHEA:32799"/>
        <dbReference type="ChEBI" id="CHEBI:16199"/>
    </reaction>
</comment>
<dbReference type="EMBL" id="ADBJ01000004">
    <property type="protein sequence ID" value="EFA85875.1"/>
    <property type="molecule type" value="Genomic_DNA"/>
</dbReference>
<evidence type="ECO:0000256" key="3">
    <source>
        <dbReference type="ARBA" id="ARBA00022475"/>
    </source>
</evidence>
<name>D3AY48_HETP5</name>
<comment type="caution">
    <text evidence="10">The sequence shown here is derived from an EMBL/GenBank/DDBJ whole genome shotgun (WGS) entry which is preliminary data.</text>
</comment>
<keyword evidence="4 9" id="KW-0812">Transmembrane</keyword>
<comment type="similarity">
    <text evidence="2">Belongs to the urea transporter family.</text>
</comment>
<dbReference type="GO" id="GO:0005886">
    <property type="term" value="C:plasma membrane"/>
    <property type="evidence" value="ECO:0007669"/>
    <property type="project" value="UniProtKB-SubCell"/>
</dbReference>
<evidence type="ECO:0000256" key="9">
    <source>
        <dbReference type="SAM" id="Phobius"/>
    </source>
</evidence>